<comment type="caution">
    <text evidence="1">The sequence shown here is derived from an EMBL/GenBank/DDBJ whole genome shotgun (WGS) entry which is preliminary data.</text>
</comment>
<reference evidence="2" key="1">
    <citation type="journal article" date="2019" name="Int. J. Syst. Evol. Microbiol.">
        <title>The Global Catalogue of Microorganisms (GCM) 10K type strain sequencing project: providing services to taxonomists for standard genome sequencing and annotation.</title>
        <authorList>
            <consortium name="The Broad Institute Genomics Platform"/>
            <consortium name="The Broad Institute Genome Sequencing Center for Infectious Disease"/>
            <person name="Wu L."/>
            <person name="Ma J."/>
        </authorList>
    </citation>
    <scope>NUCLEOTIDE SEQUENCE [LARGE SCALE GENOMIC DNA]</scope>
    <source>
        <strain evidence="2">JCM 18053</strain>
    </source>
</reference>
<dbReference type="RefSeq" id="WP_345738111.1">
    <property type="nucleotide sequence ID" value="NZ_BAABIA010000009.1"/>
</dbReference>
<gene>
    <name evidence="1" type="ORF">GCM10023213_39290</name>
</gene>
<evidence type="ECO:0000313" key="1">
    <source>
        <dbReference type="EMBL" id="GAA5146365.1"/>
    </source>
</evidence>
<dbReference type="Proteomes" id="UP001499852">
    <property type="component" value="Unassembled WGS sequence"/>
</dbReference>
<accession>A0ABP9PGW2</accession>
<name>A0ABP9PGW2_9BACT</name>
<sequence>MIQEDLAAQQLQGAAQALSALVRHCRDVYVRAATLLDVQSEELAFLRSLGVVESINLTPLAPAYHKLCARYRTTLNDGQTNLFPSAQKTTEEIWWAWYYHELTPQLLGSAHFIRTVLRSLGLLHCPDPSIARIELEAFIDNLPLHNSYFHPTWPAPL</sequence>
<dbReference type="EMBL" id="BAABIA010000009">
    <property type="protein sequence ID" value="GAA5146365.1"/>
    <property type="molecule type" value="Genomic_DNA"/>
</dbReference>
<keyword evidence="2" id="KW-1185">Reference proteome</keyword>
<proteinExistence type="predicted"/>
<evidence type="ECO:0000313" key="2">
    <source>
        <dbReference type="Proteomes" id="UP001499852"/>
    </source>
</evidence>
<protein>
    <submittedName>
        <fullName evidence="1">Uncharacterized protein</fullName>
    </submittedName>
</protein>
<organism evidence="1 2">
    <name type="scientific">Prosthecobacter algae</name>
    <dbReference type="NCBI Taxonomy" id="1144682"/>
    <lineage>
        <taxon>Bacteria</taxon>
        <taxon>Pseudomonadati</taxon>
        <taxon>Verrucomicrobiota</taxon>
        <taxon>Verrucomicrobiia</taxon>
        <taxon>Verrucomicrobiales</taxon>
        <taxon>Verrucomicrobiaceae</taxon>
        <taxon>Prosthecobacter</taxon>
    </lineage>
</organism>